<comment type="similarity">
    <text evidence="3">Belongs to the peptidase M13 family.</text>
</comment>
<dbReference type="InterPro" id="IPR024079">
    <property type="entry name" value="MetalloPept_cat_dom_sf"/>
</dbReference>
<evidence type="ECO:0000313" key="12">
    <source>
        <dbReference type="Proteomes" id="UP001153620"/>
    </source>
</evidence>
<reference evidence="11" key="1">
    <citation type="submission" date="2022-01" db="EMBL/GenBank/DDBJ databases">
        <authorList>
            <person name="King R."/>
        </authorList>
    </citation>
    <scope>NUCLEOTIDE SEQUENCE</scope>
</reference>
<dbReference type="InterPro" id="IPR042089">
    <property type="entry name" value="Peptidase_M13_dom_2"/>
</dbReference>
<keyword evidence="8" id="KW-0482">Metalloprotease</keyword>
<dbReference type="Proteomes" id="UP001153620">
    <property type="component" value="Chromosome 3"/>
</dbReference>
<dbReference type="OrthoDB" id="6475849at2759"/>
<feature type="domain" description="Peptidase M13 C-terminal" evidence="9">
    <location>
        <begin position="514"/>
        <end position="718"/>
    </location>
</feature>
<dbReference type="InterPro" id="IPR018497">
    <property type="entry name" value="Peptidase_M13_C"/>
</dbReference>
<evidence type="ECO:0000256" key="6">
    <source>
        <dbReference type="ARBA" id="ARBA00022801"/>
    </source>
</evidence>
<dbReference type="Gene3D" id="3.40.390.10">
    <property type="entry name" value="Collagenase (Catalytic Domain)"/>
    <property type="match status" value="1"/>
</dbReference>
<dbReference type="PANTHER" id="PTHR11733:SF133">
    <property type="entry name" value="PHOSPHATE-REGULATING NEUTRAL ENDOPEPTIDASE PHEX"/>
    <property type="match status" value="1"/>
</dbReference>
<evidence type="ECO:0000313" key="11">
    <source>
        <dbReference type="EMBL" id="CAG9808930.1"/>
    </source>
</evidence>
<dbReference type="GO" id="GO:0016485">
    <property type="term" value="P:protein processing"/>
    <property type="evidence" value="ECO:0007669"/>
    <property type="project" value="TreeGrafter"/>
</dbReference>
<dbReference type="PROSITE" id="PS51885">
    <property type="entry name" value="NEPRILYSIN"/>
    <property type="match status" value="1"/>
</dbReference>
<name>A0A9N9WTT8_9DIPT</name>
<keyword evidence="5" id="KW-0479">Metal-binding</keyword>
<sequence>MDTTANPCEDFFQYMCGNFEQEHPLPDSSTSHDWFTEKQQTVLRDLRKKLQQKQKEEEPYPVSQAKMFYKSCVDTISIDKLEFQALFRYLKLFNIPKLPTLLSDPDVDNINFDWIKSIVKIKRSLGADKLIGFEVFNDPRNRSVNYLAIGSPSQESDLPLVDDALSKKIKRMKRKFHINARVTDETDDDISIDDEEDIALMAYNIYMKEVIHELIRKAAPTYDIDGNANRISKLIQVTVNISKNIYTFIDMAENASKTEDRDGNLSDLVYIKVKDLQKQVHEDISEEQSSPILERYMSLMLTGLPEAHFDMEEDIVLTSNADILYLKNAIKLIYETKAIHLEAFLWWSIVEELILYTTSSMRQLYHDYTKTVTGVEGIPSRSSYCTTSINKLMGYAVSYLIVEKNFMIETRPKVENMLSNIQSSFNNIIHHSWMDWETKEKSLRKSKKMRSLIGFPEWILNKTELERHYKGIKIKSDTWMENIIELLSWQFMDKLSRFRMKNELEWASSPSNVNAFHTFQSNAITIPFAILQFPFYQLGLEALNYGSIGTVLAHELTHGFDDIGRHFDEDGNKNFWWTNTTIQKFLNRTECFKKQYSEYYLPEIGDYINGENTLGENIADNGGLREAFYGYNYHVKTNGMEKKLPGFESFSHEQLFFMSYGNLWCETMSLQGLKFSLEDTHCPGRIRLLGVLSNAREFHNAFNCHIGQKYHRTDDKKCILW</sequence>
<dbReference type="EMBL" id="OU895879">
    <property type="protein sequence ID" value="CAG9808930.1"/>
    <property type="molecule type" value="Genomic_DNA"/>
</dbReference>
<dbReference type="AlphaFoldDB" id="A0A9N9WTT8"/>
<evidence type="ECO:0000256" key="7">
    <source>
        <dbReference type="ARBA" id="ARBA00022833"/>
    </source>
</evidence>
<dbReference type="Pfam" id="PF01431">
    <property type="entry name" value="Peptidase_M13"/>
    <property type="match status" value="1"/>
</dbReference>
<evidence type="ECO:0000256" key="2">
    <source>
        <dbReference type="ARBA" id="ARBA00004401"/>
    </source>
</evidence>
<evidence type="ECO:0000256" key="5">
    <source>
        <dbReference type="ARBA" id="ARBA00022723"/>
    </source>
</evidence>
<dbReference type="GO" id="GO:0004222">
    <property type="term" value="F:metalloendopeptidase activity"/>
    <property type="evidence" value="ECO:0007669"/>
    <property type="project" value="InterPro"/>
</dbReference>
<accession>A0A9N9WTT8</accession>
<dbReference type="PRINTS" id="PR00786">
    <property type="entry name" value="NEPRILYSIN"/>
</dbReference>
<dbReference type="Pfam" id="PF05649">
    <property type="entry name" value="Peptidase_M13_N"/>
    <property type="match status" value="1"/>
</dbReference>
<evidence type="ECO:0000259" key="9">
    <source>
        <dbReference type="Pfam" id="PF01431"/>
    </source>
</evidence>
<dbReference type="GO" id="GO:0005886">
    <property type="term" value="C:plasma membrane"/>
    <property type="evidence" value="ECO:0007669"/>
    <property type="project" value="UniProtKB-SubCell"/>
</dbReference>
<keyword evidence="4" id="KW-0645">Protease</keyword>
<keyword evidence="7" id="KW-0862">Zinc</keyword>
<protein>
    <submittedName>
        <fullName evidence="11">Uncharacterized protein</fullName>
    </submittedName>
</protein>
<dbReference type="GO" id="GO:0046872">
    <property type="term" value="F:metal ion binding"/>
    <property type="evidence" value="ECO:0007669"/>
    <property type="project" value="UniProtKB-KW"/>
</dbReference>
<dbReference type="InterPro" id="IPR000718">
    <property type="entry name" value="Peptidase_M13"/>
</dbReference>
<organism evidence="11 12">
    <name type="scientific">Chironomus riparius</name>
    <dbReference type="NCBI Taxonomy" id="315576"/>
    <lineage>
        <taxon>Eukaryota</taxon>
        <taxon>Metazoa</taxon>
        <taxon>Ecdysozoa</taxon>
        <taxon>Arthropoda</taxon>
        <taxon>Hexapoda</taxon>
        <taxon>Insecta</taxon>
        <taxon>Pterygota</taxon>
        <taxon>Neoptera</taxon>
        <taxon>Endopterygota</taxon>
        <taxon>Diptera</taxon>
        <taxon>Nematocera</taxon>
        <taxon>Chironomoidea</taxon>
        <taxon>Chironomidae</taxon>
        <taxon>Chironominae</taxon>
        <taxon>Chironomus</taxon>
    </lineage>
</organism>
<evidence type="ECO:0000256" key="8">
    <source>
        <dbReference type="ARBA" id="ARBA00023049"/>
    </source>
</evidence>
<proteinExistence type="inferred from homology"/>
<dbReference type="PANTHER" id="PTHR11733">
    <property type="entry name" value="ZINC METALLOPROTEASE FAMILY M13 NEPRILYSIN-RELATED"/>
    <property type="match status" value="1"/>
</dbReference>
<evidence type="ECO:0000259" key="10">
    <source>
        <dbReference type="Pfam" id="PF05649"/>
    </source>
</evidence>
<dbReference type="InterPro" id="IPR008753">
    <property type="entry name" value="Peptidase_M13_N"/>
</dbReference>
<keyword evidence="12" id="KW-1185">Reference proteome</keyword>
<dbReference type="CDD" id="cd08662">
    <property type="entry name" value="M13"/>
    <property type="match status" value="1"/>
</dbReference>
<feature type="domain" description="Peptidase M13 N-terminal" evidence="10">
    <location>
        <begin position="7"/>
        <end position="456"/>
    </location>
</feature>
<evidence type="ECO:0000256" key="1">
    <source>
        <dbReference type="ARBA" id="ARBA00001947"/>
    </source>
</evidence>
<evidence type="ECO:0000256" key="4">
    <source>
        <dbReference type="ARBA" id="ARBA00022670"/>
    </source>
</evidence>
<keyword evidence="6" id="KW-0378">Hydrolase</keyword>
<comment type="subcellular location">
    <subcellularLocation>
        <location evidence="2">Cell membrane</location>
        <topology evidence="2">Single-pass type II membrane protein</topology>
    </subcellularLocation>
</comment>
<dbReference type="Gene3D" id="1.10.1380.10">
    <property type="entry name" value="Neutral endopeptidase , domain2"/>
    <property type="match status" value="1"/>
</dbReference>
<evidence type="ECO:0000256" key="3">
    <source>
        <dbReference type="ARBA" id="ARBA00007357"/>
    </source>
</evidence>
<dbReference type="SUPFAM" id="SSF55486">
    <property type="entry name" value="Metalloproteases ('zincins'), catalytic domain"/>
    <property type="match status" value="1"/>
</dbReference>
<gene>
    <name evidence="11" type="ORF">CHIRRI_LOCUS11764</name>
</gene>
<reference evidence="11" key="2">
    <citation type="submission" date="2022-10" db="EMBL/GenBank/DDBJ databases">
        <authorList>
            <consortium name="ENA_rothamsted_submissions"/>
            <consortium name="culmorum"/>
            <person name="King R."/>
        </authorList>
    </citation>
    <scope>NUCLEOTIDE SEQUENCE</scope>
</reference>
<comment type="cofactor">
    <cofactor evidence="1">
        <name>Zn(2+)</name>
        <dbReference type="ChEBI" id="CHEBI:29105"/>
    </cofactor>
</comment>